<dbReference type="PANTHER" id="PTHR42951">
    <property type="entry name" value="METALLO-BETA-LACTAMASE DOMAIN-CONTAINING"/>
    <property type="match status" value="1"/>
</dbReference>
<organism evidence="3 4">
    <name type="scientific">Citrobacter telavivensis</name>
    <dbReference type="NCBI Taxonomy" id="2653932"/>
    <lineage>
        <taxon>Bacteria</taxon>
        <taxon>Pseudomonadati</taxon>
        <taxon>Pseudomonadota</taxon>
        <taxon>Gammaproteobacteria</taxon>
        <taxon>Enterobacterales</taxon>
        <taxon>Enterobacteriaceae</taxon>
        <taxon>Citrobacter</taxon>
    </lineage>
</organism>
<evidence type="ECO:0000313" key="4">
    <source>
        <dbReference type="Proteomes" id="UP000475079"/>
    </source>
</evidence>
<feature type="chain" id="PRO_5026699975" evidence="1">
    <location>
        <begin position="20"/>
        <end position="283"/>
    </location>
</feature>
<dbReference type="SUPFAM" id="SSF56281">
    <property type="entry name" value="Metallo-hydrolase/oxidoreductase"/>
    <property type="match status" value="1"/>
</dbReference>
<dbReference type="Pfam" id="PF00753">
    <property type="entry name" value="Lactamase_B"/>
    <property type="match status" value="1"/>
</dbReference>
<dbReference type="CDD" id="cd07739">
    <property type="entry name" value="metallo-hydrolase-like_MBL-fold"/>
    <property type="match status" value="1"/>
</dbReference>
<dbReference type="InterPro" id="IPR001279">
    <property type="entry name" value="Metallo-B-lactamas"/>
</dbReference>
<dbReference type="InterPro" id="IPR050855">
    <property type="entry name" value="NDM-1-like"/>
</dbReference>
<dbReference type="PANTHER" id="PTHR42951:SF14">
    <property type="entry name" value="METALLO-BETA-LACTAMASE SUPERFAMILY PROTEIN"/>
    <property type="match status" value="1"/>
</dbReference>
<dbReference type="AlphaFoldDB" id="A0A6L5EFY7"/>
<accession>A0A6L5EFY7</accession>
<name>A0A6L5EFY7_9ENTR</name>
<protein>
    <submittedName>
        <fullName evidence="3">MBL fold metallo-hydrolase</fullName>
    </submittedName>
</protein>
<proteinExistence type="predicted"/>
<dbReference type="GO" id="GO:0016787">
    <property type="term" value="F:hydrolase activity"/>
    <property type="evidence" value="ECO:0007669"/>
    <property type="project" value="UniProtKB-KW"/>
</dbReference>
<dbReference type="RefSeq" id="WP_152404882.1">
    <property type="nucleotide sequence ID" value="NZ_WHIY01000029.1"/>
</dbReference>
<dbReference type="NCBIfam" id="NF040580">
    <property type="entry name" value="MBL_fold_Vmh"/>
    <property type="match status" value="1"/>
</dbReference>
<dbReference type="InterPro" id="IPR036866">
    <property type="entry name" value="RibonucZ/Hydroxyglut_hydro"/>
</dbReference>
<comment type="caution">
    <text evidence="3">The sequence shown here is derived from an EMBL/GenBank/DDBJ whole genome shotgun (WGS) entry which is preliminary data.</text>
</comment>
<keyword evidence="4" id="KW-1185">Reference proteome</keyword>
<feature type="domain" description="Metallo-beta-lactamase" evidence="2">
    <location>
        <begin position="36"/>
        <end position="218"/>
    </location>
</feature>
<keyword evidence="1" id="KW-0732">Signal</keyword>
<keyword evidence="3" id="KW-0378">Hydrolase</keyword>
<feature type="signal peptide" evidence="1">
    <location>
        <begin position="1"/>
        <end position="19"/>
    </location>
</feature>
<gene>
    <name evidence="3" type="ORF">GBB84_26430</name>
</gene>
<reference evidence="3 4" key="1">
    <citation type="submission" date="2019-10" db="EMBL/GenBank/DDBJ databases">
        <title>Characterization of a new Citrobacter species.</title>
        <authorList>
            <person name="Goncalves Ribeiro T."/>
            <person name="Izdebski R."/>
            <person name="Urbanowicz P."/>
            <person name="Carmeli Y."/>
            <person name="Gniadkowski M."/>
            <person name="Peixe L."/>
        </authorList>
    </citation>
    <scope>NUCLEOTIDE SEQUENCE [LARGE SCALE GENOMIC DNA]</scope>
    <source>
        <strain evidence="3 4">NMI7905_11</strain>
    </source>
</reference>
<evidence type="ECO:0000256" key="1">
    <source>
        <dbReference type="SAM" id="SignalP"/>
    </source>
</evidence>
<dbReference type="Proteomes" id="UP000475079">
    <property type="component" value="Unassembled WGS sequence"/>
</dbReference>
<sequence>MKSKLLTLLLPAVASPLFAAPLQLDVYNPQENAIFPVSSTLVSGPTEAILFDAQFSTKDGAKLVEMIKSRGKTLKAIVITSGDPDFYFGLEPIVKAFPDAKVLATPSVVEHIRATKEAKLQYWGPQMKDGAPTAPIVPQTTAETRFSVDGETLELRHPNDYAAYVWVPANRAILGGTGVAAGIHVWTADTQTPEQRASWRNILTEMHSLQPKQVIPGHYLGQRPAGDGAIRFTQDYLQSFEQALASKQGSAWVIKTMNAAWPGLADESSLELSAKVNSGEMTW</sequence>
<dbReference type="SMART" id="SM00849">
    <property type="entry name" value="Lactamase_B"/>
    <property type="match status" value="1"/>
</dbReference>
<dbReference type="Gene3D" id="3.60.15.10">
    <property type="entry name" value="Ribonuclease Z/Hydroxyacylglutathione hydrolase-like"/>
    <property type="match status" value="1"/>
</dbReference>
<evidence type="ECO:0000259" key="2">
    <source>
        <dbReference type="SMART" id="SM00849"/>
    </source>
</evidence>
<evidence type="ECO:0000313" key="3">
    <source>
        <dbReference type="EMBL" id="MPQ54417.1"/>
    </source>
</evidence>
<dbReference type="EMBL" id="WHIY01000029">
    <property type="protein sequence ID" value="MPQ54417.1"/>
    <property type="molecule type" value="Genomic_DNA"/>
</dbReference>